<keyword evidence="2" id="KW-0812">Transmembrane</keyword>
<dbReference type="RefSeq" id="WP_112232515.1">
    <property type="nucleotide sequence ID" value="NZ_QLZQ01000002.1"/>
</dbReference>
<feature type="region of interest" description="Disordered" evidence="1">
    <location>
        <begin position="81"/>
        <end position="140"/>
    </location>
</feature>
<reference evidence="3 4" key="1">
    <citation type="submission" date="2018-06" db="EMBL/GenBank/DDBJ databases">
        <title>The draft genome sequences of strains SCU63 and S1.</title>
        <authorList>
            <person name="Gan L."/>
        </authorList>
    </citation>
    <scope>NUCLEOTIDE SEQUENCE [LARGE SCALE GENOMIC DNA]</scope>
    <source>
        <strain evidence="3 4">S1</strain>
    </source>
</reference>
<dbReference type="SUPFAM" id="SSF103473">
    <property type="entry name" value="MFS general substrate transporter"/>
    <property type="match status" value="1"/>
</dbReference>
<feature type="transmembrane region" description="Helical" evidence="2">
    <location>
        <begin position="6"/>
        <end position="24"/>
    </location>
</feature>
<evidence type="ECO:0000256" key="1">
    <source>
        <dbReference type="SAM" id="MobiDB-lite"/>
    </source>
</evidence>
<evidence type="ECO:0000313" key="4">
    <source>
        <dbReference type="Proteomes" id="UP000251869"/>
    </source>
</evidence>
<sequence>MVKLLIWVMIAAVVMAGVVFFKKIENKKKTYIVAVGSLLAAAVALWMQGDFAWHMSLLAILGLSLVTALLFMKIEEREQQEKERLKQERKDRKKQAVESPKPVKPEKEAEKAPEPKTEPVQEKSEKVFGMESIGPVGKGN</sequence>
<dbReference type="InterPro" id="IPR036259">
    <property type="entry name" value="MFS_trans_sf"/>
</dbReference>
<proteinExistence type="predicted"/>
<comment type="caution">
    <text evidence="3">The sequence shown here is derived from an EMBL/GenBank/DDBJ whole genome shotgun (WGS) entry which is preliminary data.</text>
</comment>
<dbReference type="AlphaFoldDB" id="A0A365K7G9"/>
<keyword evidence="2" id="KW-0472">Membrane</keyword>
<feature type="compositionally biased region" description="Basic and acidic residues" evidence="1">
    <location>
        <begin position="81"/>
        <end position="128"/>
    </location>
</feature>
<name>A0A365K7G9_9BACL</name>
<dbReference type="EMBL" id="QLZQ01000002">
    <property type="protein sequence ID" value="RAZ68581.1"/>
    <property type="molecule type" value="Genomic_DNA"/>
</dbReference>
<feature type="transmembrane region" description="Helical" evidence="2">
    <location>
        <begin position="31"/>
        <end position="47"/>
    </location>
</feature>
<accession>A0A365K7G9</accession>
<feature type="transmembrane region" description="Helical" evidence="2">
    <location>
        <begin position="53"/>
        <end position="72"/>
    </location>
</feature>
<dbReference type="Proteomes" id="UP000251869">
    <property type="component" value="Unassembled WGS sequence"/>
</dbReference>
<evidence type="ECO:0000313" key="3">
    <source>
        <dbReference type="EMBL" id="RAZ68581.1"/>
    </source>
</evidence>
<protein>
    <submittedName>
        <fullName evidence="3">Uncharacterized protein</fullName>
    </submittedName>
</protein>
<organism evidence="3 4">
    <name type="scientific">Planococcus maitriensis</name>
    <dbReference type="NCBI Taxonomy" id="221799"/>
    <lineage>
        <taxon>Bacteria</taxon>
        <taxon>Bacillati</taxon>
        <taxon>Bacillota</taxon>
        <taxon>Bacilli</taxon>
        <taxon>Bacillales</taxon>
        <taxon>Caryophanaceae</taxon>
        <taxon>Planococcus</taxon>
    </lineage>
</organism>
<gene>
    <name evidence="3" type="ORF">DP119_07915</name>
</gene>
<keyword evidence="4" id="KW-1185">Reference proteome</keyword>
<evidence type="ECO:0000256" key="2">
    <source>
        <dbReference type="SAM" id="Phobius"/>
    </source>
</evidence>
<keyword evidence="2" id="KW-1133">Transmembrane helix</keyword>